<reference evidence="2 3" key="1">
    <citation type="submission" date="2020-03" db="EMBL/GenBank/DDBJ databases">
        <title>Draft Genome Sequence of Cudoniella acicularis.</title>
        <authorList>
            <person name="Buettner E."/>
            <person name="Kellner H."/>
        </authorList>
    </citation>
    <scope>NUCLEOTIDE SEQUENCE [LARGE SCALE GENOMIC DNA]</scope>
    <source>
        <strain evidence="2 3">DSM 108380</strain>
    </source>
</reference>
<dbReference type="EMBL" id="JAAMPI010001142">
    <property type="protein sequence ID" value="KAF4626494.1"/>
    <property type="molecule type" value="Genomic_DNA"/>
</dbReference>
<evidence type="ECO:0000256" key="1">
    <source>
        <dbReference type="SAM" id="SignalP"/>
    </source>
</evidence>
<feature type="chain" id="PRO_5034137484" evidence="1">
    <location>
        <begin position="21"/>
        <end position="206"/>
    </location>
</feature>
<keyword evidence="1" id="KW-0732">Signal</keyword>
<protein>
    <submittedName>
        <fullName evidence="2">Uncharacterized protein</fullName>
    </submittedName>
</protein>
<evidence type="ECO:0000313" key="3">
    <source>
        <dbReference type="Proteomes" id="UP000566819"/>
    </source>
</evidence>
<accession>A0A8H4RAE8</accession>
<comment type="caution">
    <text evidence="2">The sequence shown here is derived from an EMBL/GenBank/DDBJ whole genome shotgun (WGS) entry which is preliminary data.</text>
</comment>
<gene>
    <name evidence="2" type="ORF">G7Y89_g11664</name>
</gene>
<dbReference type="Proteomes" id="UP000566819">
    <property type="component" value="Unassembled WGS sequence"/>
</dbReference>
<keyword evidence="3" id="KW-1185">Reference proteome</keyword>
<dbReference type="AlphaFoldDB" id="A0A8H4RAE8"/>
<feature type="signal peptide" evidence="1">
    <location>
        <begin position="1"/>
        <end position="20"/>
    </location>
</feature>
<organism evidence="2 3">
    <name type="scientific">Cudoniella acicularis</name>
    <dbReference type="NCBI Taxonomy" id="354080"/>
    <lineage>
        <taxon>Eukaryota</taxon>
        <taxon>Fungi</taxon>
        <taxon>Dikarya</taxon>
        <taxon>Ascomycota</taxon>
        <taxon>Pezizomycotina</taxon>
        <taxon>Leotiomycetes</taxon>
        <taxon>Helotiales</taxon>
        <taxon>Tricladiaceae</taxon>
        <taxon>Cudoniella</taxon>
    </lineage>
</organism>
<proteinExistence type="predicted"/>
<name>A0A8H4RAE8_9HELO</name>
<evidence type="ECO:0000313" key="2">
    <source>
        <dbReference type="EMBL" id="KAF4626494.1"/>
    </source>
</evidence>
<sequence>MLKYFLIPSLVASIAQLSRAQLSPQQIVHFPPTDSPTYNVDDWPINVTITTDDVFCWQNGTAQNKTGVTFLRTTNNYFMSELWVHHGEKYAFEELLPYCGPFRPYTSYFGTRIARSKDPMPCYRDTDVTSAYVNVSSYTVDVSCWLEGGNYKANESTWWEHARLFEGEKCYVANDTIDHIISSDLVYPNPKGVVLGSGGECPDEHD</sequence>